<evidence type="ECO:0000313" key="2">
    <source>
        <dbReference type="EMBL" id="KYO17336.1"/>
    </source>
</evidence>
<keyword evidence="3" id="KW-1185">Reference proteome</keyword>
<dbReference type="EMBL" id="AKHW03007022">
    <property type="protein sequence ID" value="KYO17336.1"/>
    <property type="molecule type" value="Genomic_DNA"/>
</dbReference>
<accession>A0A151LYK8</accession>
<evidence type="ECO:0000256" key="1">
    <source>
        <dbReference type="SAM" id="MobiDB-lite"/>
    </source>
</evidence>
<proteinExistence type="predicted"/>
<sequence>MDWIECFENGGFHSKLTLDGCGVRLKHFRLERFIEHLYHISSRVKPDPHSPMDAETPQAPPWKTPPYLPPPAKPGHTTRSVGR</sequence>
<protein>
    <submittedName>
        <fullName evidence="2">Uncharacterized protein</fullName>
    </submittedName>
</protein>
<feature type="compositionally biased region" description="Pro residues" evidence="1">
    <location>
        <begin position="58"/>
        <end position="73"/>
    </location>
</feature>
<name>A0A151LYK8_ALLMI</name>
<organism evidence="2 3">
    <name type="scientific">Alligator mississippiensis</name>
    <name type="common">American alligator</name>
    <dbReference type="NCBI Taxonomy" id="8496"/>
    <lineage>
        <taxon>Eukaryota</taxon>
        <taxon>Metazoa</taxon>
        <taxon>Chordata</taxon>
        <taxon>Craniata</taxon>
        <taxon>Vertebrata</taxon>
        <taxon>Euteleostomi</taxon>
        <taxon>Archelosauria</taxon>
        <taxon>Archosauria</taxon>
        <taxon>Crocodylia</taxon>
        <taxon>Alligatoridae</taxon>
        <taxon>Alligatorinae</taxon>
        <taxon>Alligator</taxon>
    </lineage>
</organism>
<dbReference type="AlphaFoldDB" id="A0A151LYK8"/>
<dbReference type="Proteomes" id="UP000050525">
    <property type="component" value="Unassembled WGS sequence"/>
</dbReference>
<feature type="region of interest" description="Disordered" evidence="1">
    <location>
        <begin position="44"/>
        <end position="83"/>
    </location>
</feature>
<evidence type="ECO:0000313" key="3">
    <source>
        <dbReference type="Proteomes" id="UP000050525"/>
    </source>
</evidence>
<gene>
    <name evidence="2" type="ORF">Y1Q_0011828</name>
</gene>
<reference evidence="2 3" key="1">
    <citation type="journal article" date="2012" name="Genome Biol.">
        <title>Sequencing three crocodilian genomes to illuminate the evolution of archosaurs and amniotes.</title>
        <authorList>
            <person name="St John J.A."/>
            <person name="Braun E.L."/>
            <person name="Isberg S.R."/>
            <person name="Miles L.G."/>
            <person name="Chong A.Y."/>
            <person name="Gongora J."/>
            <person name="Dalzell P."/>
            <person name="Moran C."/>
            <person name="Bed'hom B."/>
            <person name="Abzhanov A."/>
            <person name="Burgess S.C."/>
            <person name="Cooksey A.M."/>
            <person name="Castoe T.A."/>
            <person name="Crawford N.G."/>
            <person name="Densmore L.D."/>
            <person name="Drew J.C."/>
            <person name="Edwards S.V."/>
            <person name="Faircloth B.C."/>
            <person name="Fujita M.K."/>
            <person name="Greenwold M.J."/>
            <person name="Hoffmann F.G."/>
            <person name="Howard J.M."/>
            <person name="Iguchi T."/>
            <person name="Janes D.E."/>
            <person name="Khan S.Y."/>
            <person name="Kohno S."/>
            <person name="de Koning A.J."/>
            <person name="Lance S.L."/>
            <person name="McCarthy F.M."/>
            <person name="McCormack J.E."/>
            <person name="Merchant M.E."/>
            <person name="Peterson D.G."/>
            <person name="Pollock D.D."/>
            <person name="Pourmand N."/>
            <person name="Raney B.J."/>
            <person name="Roessler K.A."/>
            <person name="Sanford J.R."/>
            <person name="Sawyer R.H."/>
            <person name="Schmidt C.J."/>
            <person name="Triplett E.W."/>
            <person name="Tuberville T.D."/>
            <person name="Venegas-Anaya M."/>
            <person name="Howard J.T."/>
            <person name="Jarvis E.D."/>
            <person name="Guillette L.J.Jr."/>
            <person name="Glenn T.C."/>
            <person name="Green R.E."/>
            <person name="Ray D.A."/>
        </authorList>
    </citation>
    <scope>NUCLEOTIDE SEQUENCE [LARGE SCALE GENOMIC DNA]</scope>
    <source>
        <strain evidence="2">KSC_2009_1</strain>
    </source>
</reference>
<comment type="caution">
    <text evidence="2">The sequence shown here is derived from an EMBL/GenBank/DDBJ whole genome shotgun (WGS) entry which is preliminary data.</text>
</comment>